<protein>
    <recommendedName>
        <fullName evidence="6">X-box-binding protein 1</fullName>
    </recommendedName>
</protein>
<dbReference type="InParanoid" id="A0A0H2R012"/>
<evidence type="ECO:0000256" key="6">
    <source>
        <dbReference type="ARBA" id="ARBA00040165"/>
    </source>
</evidence>
<accession>A0A0H2R012</accession>
<evidence type="ECO:0000256" key="5">
    <source>
        <dbReference type="ARBA" id="ARBA00023242"/>
    </source>
</evidence>
<proteinExistence type="predicted"/>
<feature type="domain" description="BZIP" evidence="8">
    <location>
        <begin position="52"/>
        <end position="95"/>
    </location>
</feature>
<feature type="region of interest" description="Disordered" evidence="7">
    <location>
        <begin position="90"/>
        <end position="125"/>
    </location>
</feature>
<evidence type="ECO:0000256" key="2">
    <source>
        <dbReference type="ARBA" id="ARBA00023015"/>
    </source>
</evidence>
<keyword evidence="2" id="KW-0805">Transcription regulation</keyword>
<sequence>MSADNAFVDPSSLSLPSPQSSDVLDSPTPTTQTLASDAGPSRKRARTEMTTEERKEARAHRNRIAAQNSRDKRKAQYSALEQRVAELEEENRQLRAGMGVSELQRADDRRREELERERARERENAELKERIKSLEKGWEDVMKVLTAQGLSTGVIASSTTQPPPSPPSSNSPTTFPVFVPTSPVVFPLTPSPSLSAKSVFSSPDASNLSELESTRHLARVANAAVPPPAVSLQRVDSSKFLDKLHPLLLARMRQASRSHLRSRQGIRRRLRTTQPWTHGSVKSSRLHPQFRRRLCMLLSSLQKRQLQPPRPPPPGRR</sequence>
<keyword evidence="10" id="KW-1185">Reference proteome</keyword>
<dbReference type="STRING" id="27342.A0A0H2R012"/>
<keyword evidence="1" id="KW-0832">Ubl conjugation</keyword>
<dbReference type="InterPro" id="IPR004827">
    <property type="entry name" value="bZIP"/>
</dbReference>
<evidence type="ECO:0000313" key="9">
    <source>
        <dbReference type="EMBL" id="KLO05105.1"/>
    </source>
</evidence>
<dbReference type="PANTHER" id="PTHR46542">
    <property type="entry name" value="X-BOX BINDING PROTEIN 1"/>
    <property type="match status" value="1"/>
</dbReference>
<keyword evidence="4" id="KW-0804">Transcription</keyword>
<evidence type="ECO:0000256" key="1">
    <source>
        <dbReference type="ARBA" id="ARBA00022843"/>
    </source>
</evidence>
<dbReference type="GO" id="GO:0005634">
    <property type="term" value="C:nucleus"/>
    <property type="evidence" value="ECO:0007669"/>
    <property type="project" value="TreeGrafter"/>
</dbReference>
<dbReference type="GO" id="GO:0000981">
    <property type="term" value="F:DNA-binding transcription factor activity, RNA polymerase II-specific"/>
    <property type="evidence" value="ECO:0007669"/>
    <property type="project" value="TreeGrafter"/>
</dbReference>
<feature type="region of interest" description="Disordered" evidence="7">
    <location>
        <begin position="1"/>
        <end position="77"/>
    </location>
</feature>
<dbReference type="AlphaFoldDB" id="A0A0H2R012"/>
<dbReference type="PANTHER" id="PTHR46542:SF1">
    <property type="entry name" value="X-BOX BINDING PROTEIN 1"/>
    <property type="match status" value="1"/>
</dbReference>
<feature type="compositionally biased region" description="Basic and acidic residues" evidence="7">
    <location>
        <begin position="46"/>
        <end position="56"/>
    </location>
</feature>
<reference evidence="9 10" key="1">
    <citation type="submission" date="2015-04" db="EMBL/GenBank/DDBJ databases">
        <title>Complete genome sequence of Schizopora paradoxa KUC8140, a cosmopolitan wood degrader in East Asia.</title>
        <authorList>
            <consortium name="DOE Joint Genome Institute"/>
            <person name="Min B."/>
            <person name="Park H."/>
            <person name="Jang Y."/>
            <person name="Kim J.-J."/>
            <person name="Kim K.H."/>
            <person name="Pangilinan J."/>
            <person name="Lipzen A."/>
            <person name="Riley R."/>
            <person name="Grigoriev I.V."/>
            <person name="Spatafora J.W."/>
            <person name="Choi I.-G."/>
        </authorList>
    </citation>
    <scope>NUCLEOTIDE SEQUENCE [LARGE SCALE GENOMIC DNA]</scope>
    <source>
        <strain evidence="9 10">KUC8140</strain>
    </source>
</reference>
<dbReference type="OrthoDB" id="295274at2759"/>
<keyword evidence="3" id="KW-0238">DNA-binding</keyword>
<dbReference type="Gene3D" id="1.20.5.170">
    <property type="match status" value="1"/>
</dbReference>
<feature type="compositionally biased region" description="Basic and acidic residues" evidence="7">
    <location>
        <begin position="104"/>
        <end position="125"/>
    </location>
</feature>
<keyword evidence="5" id="KW-0539">Nucleus</keyword>
<dbReference type="InterPro" id="IPR052470">
    <property type="entry name" value="ER_Stress-Reg_TF"/>
</dbReference>
<evidence type="ECO:0000256" key="3">
    <source>
        <dbReference type="ARBA" id="ARBA00023125"/>
    </source>
</evidence>
<dbReference type="SMART" id="SM00338">
    <property type="entry name" value="BRLZ"/>
    <property type="match status" value="1"/>
</dbReference>
<dbReference type="EMBL" id="KQ086363">
    <property type="protein sequence ID" value="KLO05105.1"/>
    <property type="molecule type" value="Genomic_DNA"/>
</dbReference>
<dbReference type="PROSITE" id="PS50217">
    <property type="entry name" value="BZIP"/>
    <property type="match status" value="1"/>
</dbReference>
<organism evidence="9 10">
    <name type="scientific">Schizopora paradoxa</name>
    <dbReference type="NCBI Taxonomy" id="27342"/>
    <lineage>
        <taxon>Eukaryota</taxon>
        <taxon>Fungi</taxon>
        <taxon>Dikarya</taxon>
        <taxon>Basidiomycota</taxon>
        <taxon>Agaricomycotina</taxon>
        <taxon>Agaricomycetes</taxon>
        <taxon>Hymenochaetales</taxon>
        <taxon>Schizoporaceae</taxon>
        <taxon>Schizopora</taxon>
    </lineage>
</organism>
<evidence type="ECO:0000259" key="8">
    <source>
        <dbReference type="PROSITE" id="PS50217"/>
    </source>
</evidence>
<feature type="compositionally biased region" description="Low complexity" evidence="7">
    <location>
        <begin position="8"/>
        <end position="27"/>
    </location>
</feature>
<gene>
    <name evidence="9" type="ORF">SCHPADRAFT_736701</name>
</gene>
<evidence type="ECO:0000256" key="7">
    <source>
        <dbReference type="SAM" id="MobiDB-lite"/>
    </source>
</evidence>
<name>A0A0H2R012_9AGAM</name>
<dbReference type="SUPFAM" id="SSF57959">
    <property type="entry name" value="Leucine zipper domain"/>
    <property type="match status" value="1"/>
</dbReference>
<evidence type="ECO:0000313" key="10">
    <source>
        <dbReference type="Proteomes" id="UP000053477"/>
    </source>
</evidence>
<dbReference type="Proteomes" id="UP000053477">
    <property type="component" value="Unassembled WGS sequence"/>
</dbReference>
<dbReference type="InterPro" id="IPR046347">
    <property type="entry name" value="bZIP_sf"/>
</dbReference>
<dbReference type="CDD" id="cd14812">
    <property type="entry name" value="bZIP_u3"/>
    <property type="match status" value="1"/>
</dbReference>
<dbReference type="Pfam" id="PF07716">
    <property type="entry name" value="bZIP_2"/>
    <property type="match status" value="1"/>
</dbReference>
<evidence type="ECO:0000256" key="4">
    <source>
        <dbReference type="ARBA" id="ARBA00023163"/>
    </source>
</evidence>
<dbReference type="GO" id="GO:0000977">
    <property type="term" value="F:RNA polymerase II transcription regulatory region sequence-specific DNA binding"/>
    <property type="evidence" value="ECO:0007669"/>
    <property type="project" value="TreeGrafter"/>
</dbReference>
<feature type="region of interest" description="Disordered" evidence="7">
    <location>
        <begin position="155"/>
        <end position="174"/>
    </location>
</feature>
<dbReference type="PROSITE" id="PS00036">
    <property type="entry name" value="BZIP_BASIC"/>
    <property type="match status" value="1"/>
</dbReference>